<protein>
    <submittedName>
        <fullName evidence="2">Uncharacterized protein</fullName>
    </submittedName>
</protein>
<dbReference type="Proteomes" id="UP000887565">
    <property type="component" value="Unplaced"/>
</dbReference>
<name>A0A915I998_ROMCU</name>
<keyword evidence="1" id="KW-1185">Reference proteome</keyword>
<evidence type="ECO:0000313" key="2">
    <source>
        <dbReference type="WBParaSite" id="nRc.2.0.1.t10749-RA"/>
    </source>
</evidence>
<organism evidence="1 2">
    <name type="scientific">Romanomermis culicivorax</name>
    <name type="common">Nematode worm</name>
    <dbReference type="NCBI Taxonomy" id="13658"/>
    <lineage>
        <taxon>Eukaryota</taxon>
        <taxon>Metazoa</taxon>
        <taxon>Ecdysozoa</taxon>
        <taxon>Nematoda</taxon>
        <taxon>Enoplea</taxon>
        <taxon>Dorylaimia</taxon>
        <taxon>Mermithida</taxon>
        <taxon>Mermithoidea</taxon>
        <taxon>Mermithidae</taxon>
        <taxon>Romanomermis</taxon>
    </lineage>
</organism>
<accession>A0A915I998</accession>
<proteinExistence type="predicted"/>
<evidence type="ECO:0000313" key="1">
    <source>
        <dbReference type="Proteomes" id="UP000887565"/>
    </source>
</evidence>
<dbReference type="WBParaSite" id="nRc.2.0.1.t10749-RA">
    <property type="protein sequence ID" value="nRc.2.0.1.t10749-RA"/>
    <property type="gene ID" value="nRc.2.0.1.g10749"/>
</dbReference>
<dbReference type="AlphaFoldDB" id="A0A915I998"/>
<reference evidence="2" key="1">
    <citation type="submission" date="2022-11" db="UniProtKB">
        <authorList>
            <consortium name="WormBaseParasite"/>
        </authorList>
    </citation>
    <scope>IDENTIFICATION</scope>
</reference>
<sequence length="133" mass="15450">MVKFDDSKHTKTWKTCRRGSDEGDHAFNLERFQTGSFQVCQVKDHCFLKDVARSLLRFVTGYYNAEETCDSVFELILSNSTLKSLILAIPNDCNFTRIMDVVIMQMGPDSKISIFYFCNSDSKRKYIYTNKQI</sequence>